<dbReference type="PROSITE" id="PS50850">
    <property type="entry name" value="MFS"/>
    <property type="match status" value="1"/>
</dbReference>
<dbReference type="GO" id="GO:0022857">
    <property type="term" value="F:transmembrane transporter activity"/>
    <property type="evidence" value="ECO:0007669"/>
    <property type="project" value="InterPro"/>
</dbReference>
<dbReference type="InterPro" id="IPR036259">
    <property type="entry name" value="MFS_trans_sf"/>
</dbReference>
<keyword evidence="3 4" id="KW-0472">Membrane</keyword>
<feature type="transmembrane region" description="Helical" evidence="4">
    <location>
        <begin position="150"/>
        <end position="169"/>
    </location>
</feature>
<feature type="transmembrane region" description="Helical" evidence="4">
    <location>
        <begin position="385"/>
        <end position="411"/>
    </location>
</feature>
<feature type="transmembrane region" description="Helical" evidence="4">
    <location>
        <begin position="112"/>
        <end position="129"/>
    </location>
</feature>
<keyword evidence="2 4" id="KW-1133">Transmembrane helix</keyword>
<dbReference type="SUPFAM" id="SSF103473">
    <property type="entry name" value="MFS general substrate transporter"/>
    <property type="match status" value="2"/>
</dbReference>
<dbReference type="Proteomes" id="UP000014541">
    <property type="component" value="Unassembled WGS sequence"/>
</dbReference>
<reference evidence="6 7" key="1">
    <citation type="submission" date="2013-04" db="EMBL/GenBank/DDBJ databases">
        <title>The Genome Sequence of Treponema maltophilum ATCC 51939.</title>
        <authorList>
            <consortium name="The Broad Institute Genomics Platform"/>
            <person name="Earl A."/>
            <person name="Ward D."/>
            <person name="Feldgarden M."/>
            <person name="Gevers D."/>
            <person name="Leonetti C."/>
            <person name="Blanton J.M."/>
            <person name="Dewhirst F.E."/>
            <person name="Izard J."/>
            <person name="Walker B."/>
            <person name="Young S."/>
            <person name="Zeng Q."/>
            <person name="Gargeya S."/>
            <person name="Fitzgerald M."/>
            <person name="Haas B."/>
            <person name="Abouelleil A."/>
            <person name="Allen A.W."/>
            <person name="Alvarado L."/>
            <person name="Arachchi H.M."/>
            <person name="Berlin A.M."/>
            <person name="Chapman S.B."/>
            <person name="Gainer-Dewar J."/>
            <person name="Goldberg J."/>
            <person name="Griggs A."/>
            <person name="Gujja S."/>
            <person name="Hansen M."/>
            <person name="Howarth C."/>
            <person name="Imamovic A."/>
            <person name="Ireland A."/>
            <person name="Larimer J."/>
            <person name="McCowan C."/>
            <person name="Murphy C."/>
            <person name="Pearson M."/>
            <person name="Poon T.W."/>
            <person name="Priest M."/>
            <person name="Roberts A."/>
            <person name="Saif S."/>
            <person name="Shea T."/>
            <person name="Sisk P."/>
            <person name="Sykes S."/>
            <person name="Wortman J."/>
            <person name="Nusbaum C."/>
            <person name="Birren B."/>
        </authorList>
    </citation>
    <scope>NUCLEOTIDE SEQUENCE [LARGE SCALE GENOMIC DNA]</scope>
    <source>
        <strain evidence="6 7">ATCC 51939</strain>
    </source>
</reference>
<feature type="transmembrane region" description="Helical" evidence="4">
    <location>
        <begin position="189"/>
        <end position="208"/>
    </location>
</feature>
<feature type="transmembrane region" description="Helical" evidence="4">
    <location>
        <begin position="417"/>
        <end position="437"/>
    </location>
</feature>
<keyword evidence="7" id="KW-1185">Reference proteome</keyword>
<proteinExistence type="predicted"/>
<dbReference type="OrthoDB" id="7584869at2"/>
<feature type="transmembrane region" description="Helical" evidence="4">
    <location>
        <begin position="12"/>
        <end position="32"/>
    </location>
</feature>
<name>S3JZG8_TREMA</name>
<evidence type="ECO:0000256" key="1">
    <source>
        <dbReference type="ARBA" id="ARBA00022692"/>
    </source>
</evidence>
<evidence type="ECO:0000256" key="4">
    <source>
        <dbReference type="SAM" id="Phobius"/>
    </source>
</evidence>
<evidence type="ECO:0000313" key="7">
    <source>
        <dbReference type="Proteomes" id="UP000014541"/>
    </source>
</evidence>
<feature type="transmembrane region" description="Helical" evidence="4">
    <location>
        <begin position="323"/>
        <end position="346"/>
    </location>
</feature>
<dbReference type="Gene3D" id="1.20.1250.20">
    <property type="entry name" value="MFS general substrate transporter like domains"/>
    <property type="match status" value="2"/>
</dbReference>
<dbReference type="AlphaFoldDB" id="S3JZG8"/>
<feature type="transmembrane region" description="Helical" evidence="4">
    <location>
        <begin position="52"/>
        <end position="75"/>
    </location>
</feature>
<feature type="transmembrane region" description="Helical" evidence="4">
    <location>
        <begin position="252"/>
        <end position="270"/>
    </location>
</feature>
<dbReference type="HOGENOM" id="CLU_038661_0_0_12"/>
<evidence type="ECO:0000313" key="6">
    <source>
        <dbReference type="EMBL" id="EPF31398.1"/>
    </source>
</evidence>
<evidence type="ECO:0000256" key="2">
    <source>
        <dbReference type="ARBA" id="ARBA00022989"/>
    </source>
</evidence>
<dbReference type="EMBL" id="ATFF01000006">
    <property type="protein sequence ID" value="EPF31398.1"/>
    <property type="molecule type" value="Genomic_DNA"/>
</dbReference>
<evidence type="ECO:0000256" key="3">
    <source>
        <dbReference type="ARBA" id="ARBA00023136"/>
    </source>
</evidence>
<dbReference type="Pfam" id="PF07690">
    <property type="entry name" value="MFS_1"/>
    <property type="match status" value="1"/>
</dbReference>
<keyword evidence="1 4" id="KW-0812">Transmembrane</keyword>
<feature type="transmembrane region" description="Helical" evidence="4">
    <location>
        <begin position="87"/>
        <end position="106"/>
    </location>
</feature>
<dbReference type="InterPro" id="IPR011701">
    <property type="entry name" value="MFS"/>
</dbReference>
<sequence>MVAEKKAESTGFGKYLPVTFLIGTGFFTMGLMDPLYDSYVTIFLSKFIPFKWLVGIFMSLDNILAIFLIPVISALSDKTRTKIGRRMPWIIVLLPLSAVMFTFIPYSAQHSLSALIIVLALLNLFKQSVRGPVVALMPDIVPAEFRSQGNGVINTMGNIAAIVGTLFLARLMDVDTVLPIIGRTKDVLAFPAAGILVVLATLMLAIFVRENRSAQDLSVPSEDEKRVPFLQAMKTVLAGTIDKKTGKKDNSALLVLLSLLLWFLGYSGMVPYVAEYSIKTFGVSTGQAPFAAGMVGIASALSAIPMGYAAGKWGRKRMIRISLAVIASLCVFQFFLSEITGFFGIGGGQIKYVFWTGMFIFGIFWICIIANSFPMLWQMAGFSHIGLYTGLYYTFSQAAAILAPFCAGLIIDLLGYRAVFVYCAFFFVMAFITMGRVTRGEKNDS</sequence>
<dbReference type="PANTHER" id="PTHR23528">
    <property type="match status" value="1"/>
</dbReference>
<organism evidence="6 7">
    <name type="scientific">Treponema maltophilum ATCC 51939</name>
    <dbReference type="NCBI Taxonomy" id="1125699"/>
    <lineage>
        <taxon>Bacteria</taxon>
        <taxon>Pseudomonadati</taxon>
        <taxon>Spirochaetota</taxon>
        <taxon>Spirochaetia</taxon>
        <taxon>Spirochaetales</taxon>
        <taxon>Treponemataceae</taxon>
        <taxon>Treponema</taxon>
    </lineage>
</organism>
<feature type="transmembrane region" description="Helical" evidence="4">
    <location>
        <begin position="352"/>
        <end position="373"/>
    </location>
</feature>
<dbReference type="PANTHER" id="PTHR23528:SF1">
    <property type="entry name" value="MAJOR FACILITATOR SUPERFAMILY (MFS) PROFILE DOMAIN-CONTAINING PROTEIN"/>
    <property type="match status" value="1"/>
</dbReference>
<dbReference type="PATRIC" id="fig|1125699.3.peg.1760"/>
<gene>
    <name evidence="6" type="ORF">HMPREF9194_01744</name>
</gene>
<dbReference type="STRING" id="1125699.HMPREF9194_01744"/>
<feature type="transmembrane region" description="Helical" evidence="4">
    <location>
        <begin position="290"/>
        <end position="311"/>
    </location>
</feature>
<feature type="domain" description="Major facilitator superfamily (MFS) profile" evidence="5">
    <location>
        <begin position="18"/>
        <end position="442"/>
    </location>
</feature>
<dbReference type="eggNOG" id="COG2211">
    <property type="taxonomic scope" value="Bacteria"/>
</dbReference>
<comment type="caution">
    <text evidence="6">The sequence shown here is derived from an EMBL/GenBank/DDBJ whole genome shotgun (WGS) entry which is preliminary data.</text>
</comment>
<dbReference type="RefSeq" id="WP_016526009.1">
    <property type="nucleotide sequence ID" value="NZ_KE332518.1"/>
</dbReference>
<dbReference type="InterPro" id="IPR020846">
    <property type="entry name" value="MFS_dom"/>
</dbReference>
<protein>
    <recommendedName>
        <fullName evidence="5">Major facilitator superfamily (MFS) profile domain-containing protein</fullName>
    </recommendedName>
</protein>
<accession>S3JZG8</accession>
<evidence type="ECO:0000259" key="5">
    <source>
        <dbReference type="PROSITE" id="PS50850"/>
    </source>
</evidence>